<dbReference type="Pfam" id="PF17963">
    <property type="entry name" value="Big_9"/>
    <property type="match status" value="1"/>
</dbReference>
<dbReference type="InterPro" id="IPR045474">
    <property type="entry name" value="GEVED"/>
</dbReference>
<dbReference type="NCBIfam" id="NF012200">
    <property type="entry name" value="choice_anch_D"/>
    <property type="match status" value="1"/>
</dbReference>
<accession>A0AAC9LKL7</accession>
<name>A0AAC9LKL7_9FLAO</name>
<sequence>MKTNPFFAILIIPKSKLFQIVKHSIFSEAKYVKTVFFILLFFMFKLSSSQCVPTGMQPWNNFNISNVLIQGEGSSQINNYTGSDNAVYSDYSSLSTVVVIGSTYNVTIDHIKETWGGVKVKMWIDYQGDGTYVEVYDSGNHVNNNNNTAVTNASFTVSNAAVSGAAILRIAASYSNGSIIDACTFVDRAEIEDYTLYINPVSATPIARDDVMSVVRNSTAGIDNQINVAANDYIGTTGSTGVDDYSLLTSPTNGTVTEVSDGVFEYIPNNNYIGTDSFTYNLCNNINQCETATVSVDVLYDYCTPTATSNGVRYISNVTLLGETVDINNNSGDGGGYESFTHLPAADLYYGNSYDLSILVGGNTTLNAGNHRSGWVAYIDFNQDGIFDDGNERVYRSGGPGGGEEPNTQFPYAAQSIPIPFSAAQGITTMRIGIRQYWSPNSACGETGGNVLDYEDYKVKISLDPYAPQDIVVSGNNTEIINGQTETTYSSFTDFGTYDINGGAKSRVFTITNNGSLPLVLGTLPVQMQAGSSPDFTVTAQPASGTSIASGASETFTISFDPSTLDNNITAVVVITSDDPDENPFTFSIKGEGDILYPDTDGDGVSDNIDIDDDNDGIADGEEQLQCLMYSNASVVETEFLNEDFGAGIDRSSINGNTEGVTTSYCYEDGVSGQSSDECDGDVNLNDGEYTVHYSITNGDAANTTVTATGENIATYAYYAWYKGEDHTPGDTNGRMAIFNAAEDPGVFYETAISGVLPNVPINYNFWAINIDNADNRFSPGELPRINPNITVKFLTSDYATELASYNTGDITRCASGNSCVDSLWKEFGTSVIVNETEFIIQFINNSPGGLGNDLAIDDIRITQTLCDLDRDGVADVFDLDNDNDGIPNVYEFGGYLSVNDFDRDGLVWSDISWVDANGNGMHDNLEGQTALDTDGDGTPDYLDLDSDNDSIFDVVENDGFGDLDVDGDGVGDGVDAGTGINNDDFDNDGLLALIDGNDNDADANDHGAGINGYEFPQDSDGDGIPDYLDIDSNDNANDASNGTDISTTIYNGFDSDNNGVIDGTLDADHDGVLDNFDTNNFFYGSPLDLDNSYALFFDGRNDYVEDSNVLNNGNASIMAWIKSEGDNTLNTNRIIAGQSNFYLVVNDSDNSISVMLNGSAVLTSTDTVVDAIWTHVAATTNGTETILYVNGEAQGAPLSFGGINSDTSNFTIGRLADTDANYFHGEIDEVRVFNTSLTEAEIQRTVYQELEEGQGFNQGKIIPKNTSENSIGSNLVRYYKMDGYKGDITDDKVTAAIDQVTGAKLYNIKNIYFQTAPLPYRTAQNGNFTDALTWLHGNVWDITDVPNLKDWSIIDVKHNLTTNSSITSLGMLVDTNNTLTVNGDNAISNSWYLDLKGTIDLQGDSQLVQGLNSDLVTSAVGKILRRQEGQSNVFRYNYWSSPIGATSVSLLTDNNASTNNINNESYSIDMLKDGNGDAVLFTDSYNETGKISKTWLYAFQNGVVYEDWNHLDISEAIAPGLGYSQKGTGVGTSQQYIFEGKPNNGTVLINAIDTGGAGSVENVSETLTLFGNPYPSAIDARKFIEDNTEPGNEVLDGTIRLWEHWGGTNHYFVYYEGGYAFINRLTTVKAEQYPYSFDSSSMPGGTRKPSFYIPVAQGFFVEIVGDGVVEFNNGQREFIKESDFSSSDPNVGSTFFKNSSKTSIEADSNEENNTDYSLLRLELLMSDTSSRTMVLGFHDTFTDEGREYGFDGGFINTPLINDLGSLLNGDQYVIQALAPITPDKVVDLTFTASGTEMYSIRSIEITNIDPNQEIYLRDNLLGVYHDLTSDQAYNFTSEAGTFNNRFDVVFSQEEGLSTEDFTAINNAVIYYNNKRETLFVRNLESNVKQLALYNTLGQNIFQKLNVNKQVLENGMSISNLSSGLYIVSITTENNQTIDKKIIVE</sequence>
<evidence type="ECO:0000259" key="8">
    <source>
        <dbReference type="SMART" id="SM00560"/>
    </source>
</evidence>
<keyword evidence="6" id="KW-1015">Disulfide bond</keyword>
<dbReference type="InterPro" id="IPR013783">
    <property type="entry name" value="Ig-like_fold"/>
</dbReference>
<dbReference type="GO" id="GO:0004553">
    <property type="term" value="F:hydrolase activity, hydrolyzing O-glycosyl compounds"/>
    <property type="evidence" value="ECO:0007669"/>
    <property type="project" value="UniProtKB-ARBA"/>
</dbReference>
<organism evidence="9 10">
    <name type="scientific">Lacinutrix venerupis</name>
    <dbReference type="NCBI Taxonomy" id="1486034"/>
    <lineage>
        <taxon>Bacteria</taxon>
        <taxon>Pseudomonadati</taxon>
        <taxon>Bacteroidota</taxon>
        <taxon>Flavobacteriia</taxon>
        <taxon>Flavobacteriales</taxon>
        <taxon>Flavobacteriaceae</taxon>
        <taxon>Lacinutrix</taxon>
    </lineage>
</organism>
<evidence type="ECO:0000313" key="9">
    <source>
        <dbReference type="EMBL" id="APX99089.1"/>
    </source>
</evidence>
<evidence type="ECO:0000256" key="3">
    <source>
        <dbReference type="ARBA" id="ARBA00022490"/>
    </source>
</evidence>
<dbReference type="GO" id="GO:0005975">
    <property type="term" value="P:carbohydrate metabolic process"/>
    <property type="evidence" value="ECO:0007669"/>
    <property type="project" value="UniProtKB-ARBA"/>
</dbReference>
<keyword evidence="5" id="KW-0969">Cilium</keyword>
<proteinExistence type="predicted"/>
<dbReference type="KEGG" id="lvn:BWR22_01780"/>
<comment type="subcellular location">
    <subcellularLocation>
        <location evidence="1">Cell projection</location>
        <location evidence="1">Cilium</location>
    </subcellularLocation>
    <subcellularLocation>
        <location evidence="2">Cytoplasm</location>
    </subcellularLocation>
</comment>
<keyword evidence="4" id="KW-0732">Signal</keyword>
<dbReference type="InterPro" id="IPR006558">
    <property type="entry name" value="LamG-like"/>
</dbReference>
<dbReference type="Pfam" id="PF22544">
    <property type="entry name" value="HYDIN_VesB_CFA65-like_Ig"/>
    <property type="match status" value="1"/>
</dbReference>
<evidence type="ECO:0000256" key="6">
    <source>
        <dbReference type="ARBA" id="ARBA00023157"/>
    </source>
</evidence>
<dbReference type="InterPro" id="IPR013320">
    <property type="entry name" value="ConA-like_dom_sf"/>
</dbReference>
<dbReference type="Proteomes" id="UP000187506">
    <property type="component" value="Chromosome"/>
</dbReference>
<keyword evidence="3" id="KW-0963">Cytoplasm</keyword>
<evidence type="ECO:0000313" key="10">
    <source>
        <dbReference type="Proteomes" id="UP000187506"/>
    </source>
</evidence>
<evidence type="ECO:0000256" key="7">
    <source>
        <dbReference type="ARBA" id="ARBA00023273"/>
    </source>
</evidence>
<dbReference type="Gene3D" id="2.60.40.3440">
    <property type="match status" value="1"/>
</dbReference>
<dbReference type="SMART" id="SM00560">
    <property type="entry name" value="LamGL"/>
    <property type="match status" value="1"/>
</dbReference>
<dbReference type="Gene3D" id="2.60.40.10">
    <property type="entry name" value="Immunoglobulins"/>
    <property type="match status" value="1"/>
</dbReference>
<gene>
    <name evidence="9" type="ORF">BWR22_01780</name>
</gene>
<protein>
    <recommendedName>
        <fullName evidence="8">LamG-like jellyroll fold domain-containing protein</fullName>
    </recommendedName>
</protein>
<reference evidence="9 10" key="1">
    <citation type="submission" date="2017-01" db="EMBL/GenBank/DDBJ databases">
        <title>Complete genome of Lacinutrix venerupis DOK2-8 isolated from seawater in Dokdo.</title>
        <authorList>
            <person name="Chi W.-J."/>
            <person name="Kim J.H."/>
        </authorList>
    </citation>
    <scope>NUCLEOTIDE SEQUENCE [LARGE SCALE GENOMIC DNA]</scope>
    <source>
        <strain evidence="9 10">DOK2-8</strain>
    </source>
</reference>
<evidence type="ECO:0000256" key="1">
    <source>
        <dbReference type="ARBA" id="ARBA00004138"/>
    </source>
</evidence>
<evidence type="ECO:0000256" key="5">
    <source>
        <dbReference type="ARBA" id="ARBA00023069"/>
    </source>
</evidence>
<dbReference type="Pfam" id="PF13385">
    <property type="entry name" value="Laminin_G_3"/>
    <property type="match status" value="1"/>
</dbReference>
<dbReference type="InterPro" id="IPR053879">
    <property type="entry name" value="HYDIN_VesB_CFA65-like_Ig"/>
</dbReference>
<dbReference type="NCBIfam" id="TIGR04183">
    <property type="entry name" value="Por_Secre_tail"/>
    <property type="match status" value="1"/>
</dbReference>
<evidence type="ECO:0000256" key="2">
    <source>
        <dbReference type="ARBA" id="ARBA00004496"/>
    </source>
</evidence>
<dbReference type="GO" id="GO:0005737">
    <property type="term" value="C:cytoplasm"/>
    <property type="evidence" value="ECO:0007669"/>
    <property type="project" value="UniProtKB-SubCell"/>
</dbReference>
<dbReference type="Pfam" id="PF20009">
    <property type="entry name" value="GEVED"/>
    <property type="match status" value="2"/>
</dbReference>
<dbReference type="Pfam" id="PF18962">
    <property type="entry name" value="Por_Secre_tail"/>
    <property type="match status" value="1"/>
</dbReference>
<dbReference type="RefSeq" id="WP_076731730.1">
    <property type="nucleotide sequence ID" value="NZ_CP019352.1"/>
</dbReference>
<dbReference type="SUPFAM" id="SSF49899">
    <property type="entry name" value="Concanavalin A-like lectins/glucanases"/>
    <property type="match status" value="1"/>
</dbReference>
<evidence type="ECO:0000256" key="4">
    <source>
        <dbReference type="ARBA" id="ARBA00022729"/>
    </source>
</evidence>
<keyword evidence="7" id="KW-0966">Cell projection</keyword>
<keyword evidence="10" id="KW-1185">Reference proteome</keyword>
<dbReference type="EMBL" id="CP019352">
    <property type="protein sequence ID" value="APX99089.1"/>
    <property type="molecule type" value="Genomic_DNA"/>
</dbReference>
<dbReference type="InterPro" id="IPR026444">
    <property type="entry name" value="Secre_tail"/>
</dbReference>
<dbReference type="Gene3D" id="2.60.120.200">
    <property type="match status" value="1"/>
</dbReference>
<feature type="domain" description="LamG-like jellyroll fold" evidence="8">
    <location>
        <begin position="1114"/>
        <end position="1241"/>
    </location>
</feature>